<dbReference type="Gene3D" id="2.60.40.3960">
    <property type="entry name" value="Velvet domain"/>
    <property type="match status" value="1"/>
</dbReference>
<accession>K1X8C6</accession>
<feature type="compositionally biased region" description="Polar residues" evidence="6">
    <location>
        <begin position="180"/>
        <end position="192"/>
    </location>
</feature>
<evidence type="ECO:0000256" key="1">
    <source>
        <dbReference type="ARBA" id="ARBA00004123"/>
    </source>
</evidence>
<feature type="compositionally biased region" description="Polar residues" evidence="6">
    <location>
        <begin position="105"/>
        <end position="117"/>
    </location>
</feature>
<dbReference type="AlphaFoldDB" id="K1X8C6"/>
<evidence type="ECO:0000256" key="5">
    <source>
        <dbReference type="ARBA" id="ARBA00023242"/>
    </source>
</evidence>
<dbReference type="OrthoDB" id="3056235at2759"/>
<dbReference type="InterPro" id="IPR038491">
    <property type="entry name" value="Velvet_dom_sf"/>
</dbReference>
<evidence type="ECO:0000256" key="3">
    <source>
        <dbReference type="ARBA" id="ARBA00023015"/>
    </source>
</evidence>
<dbReference type="HOGENOM" id="CLU_022491_3_2_1"/>
<dbReference type="Pfam" id="PF11754">
    <property type="entry name" value="Velvet"/>
    <property type="match status" value="2"/>
</dbReference>
<dbReference type="GO" id="GO:0030435">
    <property type="term" value="P:sporulation resulting in formation of a cellular spore"/>
    <property type="evidence" value="ECO:0007669"/>
    <property type="project" value="UniProtKB-KW"/>
</dbReference>
<keyword evidence="2" id="KW-0749">Sporulation</keyword>
<feature type="compositionally biased region" description="Low complexity" evidence="6">
    <location>
        <begin position="60"/>
        <end position="81"/>
    </location>
</feature>
<evidence type="ECO:0000256" key="2">
    <source>
        <dbReference type="ARBA" id="ARBA00022969"/>
    </source>
</evidence>
<sequence>MSLTQKPGGYGGPPPPRYPYPADRDNHSRPPPPRLPSMSSLLNHEPPHHEPRPNPFLARQSQPPYVMQQQQQQQQQQQPPQHSLYMSQVDPNALPQHNHHLPQQAPMNSHQSQTPSQPMLMPLQSPQSLATGNSQGSALPSQPSRQTEPVRKKRKADRAKDGEQEYSQVESGYRLAEASISPTQTPFSQGGQYSRRESTFSNASSRQLSQAQGPQAMEISGLLSEEPSPRRERPQPKFALRMRQQPLAARACGFGERDRRVIDPPPILQMDVSGPNMTATEISTLIRSPYSVIHCTLWDPETDKDATAMPGTTEKRQQRRLMGTLVASPFVGKDEHGMEGCFFTFPDLSVRTPGKYSLRFALVNLDPTRMGPGNSVPVRSTIWSSEFQVFNAKDFSGMRASTALTKTLKSQGCLISVKKGNGKPGSSHESDGEDGDDDNNDDGPRSSRRAVGRRSRR</sequence>
<dbReference type="PANTHER" id="PTHR33572">
    <property type="entry name" value="SPORE DEVELOPMENT REGULATOR VOSA"/>
    <property type="match status" value="1"/>
</dbReference>
<keyword evidence="5" id="KW-0539">Nucleus</keyword>
<dbReference type="InParanoid" id="K1X8C6"/>
<evidence type="ECO:0000313" key="8">
    <source>
        <dbReference type="EMBL" id="EKD21321.1"/>
    </source>
</evidence>
<feature type="region of interest" description="Disordered" evidence="6">
    <location>
        <begin position="415"/>
        <end position="457"/>
    </location>
</feature>
<feature type="compositionally biased region" description="Polar residues" evidence="6">
    <location>
        <begin position="124"/>
        <end position="147"/>
    </location>
</feature>
<comment type="subcellular location">
    <subcellularLocation>
        <location evidence="1">Nucleus</location>
    </subcellularLocation>
</comment>
<protein>
    <submittedName>
        <fullName evidence="8">Nuclear divisionprotein rft1</fullName>
    </submittedName>
</protein>
<feature type="compositionally biased region" description="Polar residues" evidence="6">
    <location>
        <begin position="199"/>
        <end position="213"/>
    </location>
</feature>
<feature type="compositionally biased region" description="Acidic residues" evidence="6">
    <location>
        <begin position="431"/>
        <end position="441"/>
    </location>
</feature>
<dbReference type="Proteomes" id="UP000006753">
    <property type="component" value="Unassembled WGS sequence"/>
</dbReference>
<feature type="region of interest" description="Disordered" evidence="6">
    <location>
        <begin position="1"/>
        <end position="235"/>
    </location>
</feature>
<dbReference type="PROSITE" id="PS51821">
    <property type="entry name" value="VELVET"/>
    <property type="match status" value="1"/>
</dbReference>
<keyword evidence="4" id="KW-0804">Transcription</keyword>
<reference evidence="8 9" key="1">
    <citation type="journal article" date="2012" name="BMC Genomics">
        <title>Sequencing the genome of Marssonina brunnea reveals fungus-poplar co-evolution.</title>
        <authorList>
            <person name="Zhu S."/>
            <person name="Cao Y.-Z."/>
            <person name="Jiang C."/>
            <person name="Tan B.-Y."/>
            <person name="Wang Z."/>
            <person name="Feng S."/>
            <person name="Zhang L."/>
            <person name="Su X.-H."/>
            <person name="Brejova B."/>
            <person name="Vinar T."/>
            <person name="Xu M."/>
            <person name="Wang M.-X."/>
            <person name="Zhang S.-G."/>
            <person name="Huang M.-R."/>
            <person name="Wu R."/>
            <person name="Zhou Y."/>
        </authorList>
    </citation>
    <scope>NUCLEOTIDE SEQUENCE [LARGE SCALE GENOMIC DNA]</scope>
    <source>
        <strain evidence="8 9">MB_m1</strain>
    </source>
</reference>
<feature type="compositionally biased region" description="Basic residues" evidence="6">
    <location>
        <begin position="446"/>
        <end position="457"/>
    </location>
</feature>
<dbReference type="eggNOG" id="ENOG502RYR6">
    <property type="taxonomic scope" value="Eukaryota"/>
</dbReference>
<dbReference type="InterPro" id="IPR021740">
    <property type="entry name" value="Velvet"/>
</dbReference>
<evidence type="ECO:0000256" key="4">
    <source>
        <dbReference type="ARBA" id="ARBA00023163"/>
    </source>
</evidence>
<keyword evidence="9" id="KW-1185">Reference proteome</keyword>
<dbReference type="KEGG" id="mbe:MBM_00434"/>
<dbReference type="STRING" id="1072389.K1X8C6"/>
<organism evidence="8 9">
    <name type="scientific">Marssonina brunnea f. sp. multigermtubi (strain MB_m1)</name>
    <name type="common">Marssonina leaf spot fungus</name>
    <dbReference type="NCBI Taxonomy" id="1072389"/>
    <lineage>
        <taxon>Eukaryota</taxon>
        <taxon>Fungi</taxon>
        <taxon>Dikarya</taxon>
        <taxon>Ascomycota</taxon>
        <taxon>Pezizomycotina</taxon>
        <taxon>Leotiomycetes</taxon>
        <taxon>Helotiales</taxon>
        <taxon>Drepanopezizaceae</taxon>
        <taxon>Drepanopeziza</taxon>
    </lineage>
</organism>
<dbReference type="PANTHER" id="PTHR33572:SF17">
    <property type="entry name" value="SEXUAL DEVELOPMENT REGULATOR VELC"/>
    <property type="match status" value="1"/>
</dbReference>
<evidence type="ECO:0000313" key="9">
    <source>
        <dbReference type="Proteomes" id="UP000006753"/>
    </source>
</evidence>
<keyword evidence="3" id="KW-0805">Transcription regulation</keyword>
<dbReference type="InterPro" id="IPR037525">
    <property type="entry name" value="Velvet_dom"/>
</dbReference>
<dbReference type="OMA" id="ENGEDGC"/>
<name>K1X8C6_MARBU</name>
<gene>
    <name evidence="8" type="ORF">MBM_00434</name>
</gene>
<evidence type="ECO:0000259" key="7">
    <source>
        <dbReference type="PROSITE" id="PS51821"/>
    </source>
</evidence>
<feature type="domain" description="Velvet" evidence="7">
    <location>
        <begin position="233"/>
        <end position="418"/>
    </location>
</feature>
<proteinExistence type="predicted"/>
<evidence type="ECO:0000256" key="6">
    <source>
        <dbReference type="SAM" id="MobiDB-lite"/>
    </source>
</evidence>
<dbReference type="EMBL" id="JH921428">
    <property type="protein sequence ID" value="EKD21321.1"/>
    <property type="molecule type" value="Genomic_DNA"/>
</dbReference>
<dbReference type="GO" id="GO:0005634">
    <property type="term" value="C:nucleus"/>
    <property type="evidence" value="ECO:0007669"/>
    <property type="project" value="UniProtKB-SubCell"/>
</dbReference>